<dbReference type="EMBL" id="GEZM01011078">
    <property type="protein sequence ID" value="JAV93658.1"/>
    <property type="molecule type" value="Transcribed_RNA"/>
</dbReference>
<dbReference type="PANTHER" id="PTHR34153">
    <property type="entry name" value="SI:CH211-262H13.3-RELATED-RELATED"/>
    <property type="match status" value="1"/>
</dbReference>
<proteinExistence type="predicted"/>
<accession>A0A1Y1N7H4</accession>
<dbReference type="Pfam" id="PF16064">
    <property type="entry name" value="DUF4806"/>
    <property type="match status" value="1"/>
</dbReference>
<dbReference type="InterPro" id="IPR032071">
    <property type="entry name" value="DUF4806"/>
</dbReference>
<feature type="domain" description="DUF4806" evidence="1">
    <location>
        <begin position="297"/>
        <end position="369"/>
    </location>
</feature>
<organism evidence="2">
    <name type="scientific">Photinus pyralis</name>
    <name type="common">Common eastern firefly</name>
    <name type="synonym">Lampyris pyralis</name>
    <dbReference type="NCBI Taxonomy" id="7054"/>
    <lineage>
        <taxon>Eukaryota</taxon>
        <taxon>Metazoa</taxon>
        <taxon>Ecdysozoa</taxon>
        <taxon>Arthropoda</taxon>
        <taxon>Hexapoda</taxon>
        <taxon>Insecta</taxon>
        <taxon>Pterygota</taxon>
        <taxon>Neoptera</taxon>
        <taxon>Endopterygota</taxon>
        <taxon>Coleoptera</taxon>
        <taxon>Polyphaga</taxon>
        <taxon>Elateriformia</taxon>
        <taxon>Elateroidea</taxon>
        <taxon>Lampyridae</taxon>
        <taxon>Lampyrinae</taxon>
        <taxon>Photinus</taxon>
    </lineage>
</organism>
<reference evidence="2" key="1">
    <citation type="journal article" date="2016" name="Sci. Rep.">
        <title>Molecular characterization of firefly nuptial gifts: a multi-omics approach sheds light on postcopulatory sexual selection.</title>
        <authorList>
            <person name="Al-Wathiqui N."/>
            <person name="Fallon T.R."/>
            <person name="South A."/>
            <person name="Weng J.K."/>
            <person name="Lewis S.M."/>
        </authorList>
    </citation>
    <scope>NUCLEOTIDE SEQUENCE</scope>
</reference>
<name>A0A1Y1N7H4_PHOPY</name>
<sequence>MECRTDSNLRRYVVVLDIPFKEGCEYYSTVLNSWIFFQDSKSLCLFPPKKHHTKCLKNLKTPQNDWQTFQIKIIDSFDSHEEALKKEHKLVEDLSTTDSENYKRKRIPNSIYRDDSITPPPAPTQSTEDYMQHLLQNEPIESAATIPCTSYRRNRTPDLVYQSGLIAPTTHTSAPTCVSINYTQPSFEDRPIESAASVLYNTEFIDPSEFRSIDESNSTNSVASAPYLDVNLGIGHRNATSDSSGDNVNNILLNLTKDVARCLVLLQSNYERLGRIEKKMNILPQKESVENGVAKLLPLNSIEEIRQFEEKVKNDANTKELFKEFLSHIDGKDEKSCVYRCLQKVFSVDVSPNCGWTNRNKNFPVKSLQIISVIKESVLTFFPNLTEGVYEQGIKDWFRAAHQRQIRASEKKL</sequence>
<evidence type="ECO:0000259" key="1">
    <source>
        <dbReference type="Pfam" id="PF16064"/>
    </source>
</evidence>
<protein>
    <recommendedName>
        <fullName evidence="1">DUF4806 domain-containing protein</fullName>
    </recommendedName>
</protein>
<evidence type="ECO:0000313" key="2">
    <source>
        <dbReference type="EMBL" id="JAV93659.1"/>
    </source>
</evidence>
<dbReference type="AlphaFoldDB" id="A0A1Y1N7H4"/>
<dbReference type="PANTHER" id="PTHR34153:SF2">
    <property type="entry name" value="SI:CH211-262H13.3-RELATED"/>
    <property type="match status" value="1"/>
</dbReference>
<dbReference type="EMBL" id="GEZM01011077">
    <property type="protein sequence ID" value="JAV93659.1"/>
    <property type="molecule type" value="Transcribed_RNA"/>
</dbReference>